<feature type="transmembrane region" description="Helical" evidence="2">
    <location>
        <begin position="128"/>
        <end position="153"/>
    </location>
</feature>
<feature type="compositionally biased region" description="Basic and acidic residues" evidence="1">
    <location>
        <begin position="85"/>
        <end position="118"/>
    </location>
</feature>
<evidence type="ECO:0000256" key="1">
    <source>
        <dbReference type="SAM" id="MobiDB-lite"/>
    </source>
</evidence>
<evidence type="ECO:0000259" key="3">
    <source>
        <dbReference type="SMART" id="SM00577"/>
    </source>
</evidence>
<dbReference type="SUPFAM" id="SSF56784">
    <property type="entry name" value="HAD-like"/>
    <property type="match status" value="1"/>
</dbReference>
<dbReference type="InterPro" id="IPR004274">
    <property type="entry name" value="FCP1_dom"/>
</dbReference>
<dbReference type="InterPro" id="IPR023214">
    <property type="entry name" value="HAD_sf"/>
</dbReference>
<organism evidence="4 5">
    <name type="scientific">Mya arenaria</name>
    <name type="common">Soft-shell clam</name>
    <dbReference type="NCBI Taxonomy" id="6604"/>
    <lineage>
        <taxon>Eukaryota</taxon>
        <taxon>Metazoa</taxon>
        <taxon>Spiralia</taxon>
        <taxon>Lophotrochozoa</taxon>
        <taxon>Mollusca</taxon>
        <taxon>Bivalvia</taxon>
        <taxon>Autobranchia</taxon>
        <taxon>Heteroconchia</taxon>
        <taxon>Euheterodonta</taxon>
        <taxon>Imparidentia</taxon>
        <taxon>Neoheterodontei</taxon>
        <taxon>Myida</taxon>
        <taxon>Myoidea</taxon>
        <taxon>Myidae</taxon>
        <taxon>Mya</taxon>
    </lineage>
</organism>
<feature type="domain" description="FCP1 homology" evidence="3">
    <location>
        <begin position="213"/>
        <end position="470"/>
    </location>
</feature>
<evidence type="ECO:0000313" key="4">
    <source>
        <dbReference type="EMBL" id="WAR20550.1"/>
    </source>
</evidence>
<dbReference type="Proteomes" id="UP001164746">
    <property type="component" value="Chromosome 11"/>
</dbReference>
<accession>A0ABY7FEP6</accession>
<gene>
    <name evidence="4" type="ORF">MAR_002388</name>
</gene>
<evidence type="ECO:0000313" key="5">
    <source>
        <dbReference type="Proteomes" id="UP001164746"/>
    </source>
</evidence>
<protein>
    <submittedName>
        <fullName evidence="4">TI50C-like protein</fullName>
    </submittedName>
</protein>
<sequence>MAASMNSCAMNVKTLCRLLSDCHRISPSAYFLRTKTTNLASSPIHQKFNIDKLLNCKRQFSSQISNANQGQGTGSITDSILHSRLSREEQDKNAEDTVKTNSENKEDQKDGDSKSDKSKGFTMFGKHVSWTAFGSGMFLSSLVSGFILLIGTWGPPERDIDNNPIEDEFSQDPLPLAYMRRTYREIFVQVKVTQEPSRQKLLPEPLSYPYMQPPYTLVLEMTDILVHPEWTVCVVTVIKLEKMHPLSPFSKHHLPPVYKTSPSAAFQNLPFCPFSKPPLLPLFKTSPSAAFQNLPFCPFSKPPLLPLFKTSPSAAFQNLPFCRFSKPPLLPLFKTSPSAAFQNLPFCRFSKPPLLPLFKTSPSAAFQNLNFCPFSKPPLLSLFKTSPSAAFQNLHFCPFSKPPFLPTADPLITKVDPENYIMYRLYKDATRYEDGKHIKVIIIDWDSNAVKYNSDNMFCVKPWKGEDDDVVLGELAEFLRGSNVEDVRPVLQYYRQFDDPIDQFHKNQAKLRVGIAL</sequence>
<evidence type="ECO:0000256" key="2">
    <source>
        <dbReference type="SAM" id="Phobius"/>
    </source>
</evidence>
<keyword evidence="2" id="KW-1133">Transmembrane helix</keyword>
<dbReference type="InterPro" id="IPR036412">
    <property type="entry name" value="HAD-like_sf"/>
</dbReference>
<dbReference type="SMART" id="SM00577">
    <property type="entry name" value="CPDc"/>
    <property type="match status" value="1"/>
</dbReference>
<keyword evidence="5" id="KW-1185">Reference proteome</keyword>
<dbReference type="Pfam" id="PF03031">
    <property type="entry name" value="NIF"/>
    <property type="match status" value="1"/>
</dbReference>
<dbReference type="EMBL" id="CP111022">
    <property type="protein sequence ID" value="WAR20550.1"/>
    <property type="molecule type" value="Genomic_DNA"/>
</dbReference>
<feature type="region of interest" description="Disordered" evidence="1">
    <location>
        <begin position="84"/>
        <end position="118"/>
    </location>
</feature>
<keyword evidence="2" id="KW-0472">Membrane</keyword>
<dbReference type="Gene3D" id="3.40.50.1000">
    <property type="entry name" value="HAD superfamily/HAD-like"/>
    <property type="match status" value="1"/>
</dbReference>
<keyword evidence="2" id="KW-0812">Transmembrane</keyword>
<proteinExistence type="predicted"/>
<name>A0ABY7FEP6_MYAAR</name>
<reference evidence="4" key="1">
    <citation type="submission" date="2022-11" db="EMBL/GenBank/DDBJ databases">
        <title>Centuries of genome instability and evolution in soft-shell clam transmissible cancer (bioRxiv).</title>
        <authorList>
            <person name="Hart S.F.M."/>
            <person name="Yonemitsu M.A."/>
            <person name="Giersch R.M."/>
            <person name="Beal B.F."/>
            <person name="Arriagada G."/>
            <person name="Davis B.W."/>
            <person name="Ostrander E.A."/>
            <person name="Goff S.P."/>
            <person name="Metzger M.J."/>
        </authorList>
    </citation>
    <scope>NUCLEOTIDE SEQUENCE</scope>
    <source>
        <strain evidence="4">MELC-2E11</strain>
        <tissue evidence="4">Siphon/mantle</tissue>
    </source>
</reference>